<keyword evidence="3" id="KW-0808">Transferase</keyword>
<protein>
    <recommendedName>
        <fullName evidence="1">site-specific DNA-methyltransferase (adenine-specific)</fullName>
        <ecNumber evidence="1">2.1.1.72</ecNumber>
    </recommendedName>
</protein>
<dbReference type="AlphaFoldDB" id="A0A0F8WU99"/>
<evidence type="ECO:0000259" key="6">
    <source>
        <dbReference type="Pfam" id="PF07669"/>
    </source>
</evidence>
<comment type="caution">
    <text evidence="7">The sequence shown here is derived from an EMBL/GenBank/DDBJ whole genome shotgun (WGS) entry which is preliminary data.</text>
</comment>
<dbReference type="EMBL" id="LAZR01067259">
    <property type="protein sequence ID" value="KKK51950.1"/>
    <property type="molecule type" value="Genomic_DNA"/>
</dbReference>
<evidence type="ECO:0000256" key="1">
    <source>
        <dbReference type="ARBA" id="ARBA00011900"/>
    </source>
</evidence>
<dbReference type="InterPro" id="IPR050953">
    <property type="entry name" value="N4_N6_ade-DNA_methylase"/>
</dbReference>
<evidence type="ECO:0000256" key="5">
    <source>
        <dbReference type="ARBA" id="ARBA00047942"/>
    </source>
</evidence>
<keyword evidence="2" id="KW-0489">Methyltransferase</keyword>
<accession>A0A0F8WU99</accession>
<feature type="domain" description="Type II methyltransferase M.TaqI-like" evidence="6">
    <location>
        <begin position="147"/>
        <end position="210"/>
    </location>
</feature>
<dbReference type="PANTHER" id="PTHR33841:SF1">
    <property type="entry name" value="DNA METHYLTRANSFERASE A"/>
    <property type="match status" value="1"/>
</dbReference>
<dbReference type="SUPFAM" id="SSF53335">
    <property type="entry name" value="S-adenosyl-L-methionine-dependent methyltransferases"/>
    <property type="match status" value="1"/>
</dbReference>
<feature type="non-terminal residue" evidence="7">
    <location>
        <position position="1"/>
    </location>
</feature>
<sequence>RCGNSLIGLGQKTEINTFSISFEAISGNKSTGIPPENKKMRSKAREIIKKEIKERKIQGVPILITSFFTNRRTADICSSKFQEIIDLPEIDFDSIKQKENMYNKLRKNEKYQQALDEANIWVSPYFWSFESEVQGEIPRYTTIEQLRNNIQDPELKKLMVSIGKIAEDNQFFHWYIEFPEVFSSERGGFDCILTNPPWETLQLKESEFFKGLNNDILSAPNQSERRKLIKQLQEKDLGLFMKYKNAWKAVKKLTHFLITSGLYLLTAKGTLNTYALFTDRCWRLLSKTGYFGIIIPTGIINNYYLRDFFKELIQKRAILNLFDFINNKQLFNIHRDYRFCLLSI</sequence>
<comment type="catalytic activity">
    <reaction evidence="5">
        <text>a 2'-deoxyadenosine in DNA + S-adenosyl-L-methionine = an N(6)-methyl-2'-deoxyadenosine in DNA + S-adenosyl-L-homocysteine + H(+)</text>
        <dbReference type="Rhea" id="RHEA:15197"/>
        <dbReference type="Rhea" id="RHEA-COMP:12418"/>
        <dbReference type="Rhea" id="RHEA-COMP:12419"/>
        <dbReference type="ChEBI" id="CHEBI:15378"/>
        <dbReference type="ChEBI" id="CHEBI:57856"/>
        <dbReference type="ChEBI" id="CHEBI:59789"/>
        <dbReference type="ChEBI" id="CHEBI:90615"/>
        <dbReference type="ChEBI" id="CHEBI:90616"/>
        <dbReference type="EC" id="2.1.1.72"/>
    </reaction>
</comment>
<dbReference type="InterPro" id="IPR029063">
    <property type="entry name" value="SAM-dependent_MTases_sf"/>
</dbReference>
<dbReference type="GO" id="GO:0009007">
    <property type="term" value="F:site-specific DNA-methyltransferase (adenine-specific) activity"/>
    <property type="evidence" value="ECO:0007669"/>
    <property type="project" value="UniProtKB-EC"/>
</dbReference>
<keyword evidence="4" id="KW-0949">S-adenosyl-L-methionine</keyword>
<dbReference type="Gene3D" id="3.40.50.150">
    <property type="entry name" value="Vaccinia Virus protein VP39"/>
    <property type="match status" value="1"/>
</dbReference>
<gene>
    <name evidence="7" type="ORF">LCGC14_3109830</name>
</gene>
<proteinExistence type="predicted"/>
<dbReference type="GO" id="GO:0006304">
    <property type="term" value="P:DNA modification"/>
    <property type="evidence" value="ECO:0007669"/>
    <property type="project" value="InterPro"/>
</dbReference>
<dbReference type="EC" id="2.1.1.72" evidence="1"/>
<evidence type="ECO:0000313" key="7">
    <source>
        <dbReference type="EMBL" id="KKK51950.1"/>
    </source>
</evidence>
<evidence type="ECO:0000256" key="4">
    <source>
        <dbReference type="ARBA" id="ARBA00022691"/>
    </source>
</evidence>
<dbReference type="PANTHER" id="PTHR33841">
    <property type="entry name" value="DNA METHYLTRANSFERASE YEEA-RELATED"/>
    <property type="match status" value="1"/>
</dbReference>
<feature type="domain" description="Type II methyltransferase M.TaqI-like" evidence="6">
    <location>
        <begin position="263"/>
        <end position="331"/>
    </location>
</feature>
<dbReference type="Pfam" id="PF07669">
    <property type="entry name" value="Eco57I"/>
    <property type="match status" value="2"/>
</dbReference>
<dbReference type="GO" id="GO:0032259">
    <property type="term" value="P:methylation"/>
    <property type="evidence" value="ECO:0007669"/>
    <property type="project" value="UniProtKB-KW"/>
</dbReference>
<organism evidence="7">
    <name type="scientific">marine sediment metagenome</name>
    <dbReference type="NCBI Taxonomy" id="412755"/>
    <lineage>
        <taxon>unclassified sequences</taxon>
        <taxon>metagenomes</taxon>
        <taxon>ecological metagenomes</taxon>
    </lineage>
</organism>
<reference evidence="7" key="1">
    <citation type="journal article" date="2015" name="Nature">
        <title>Complex archaea that bridge the gap between prokaryotes and eukaryotes.</title>
        <authorList>
            <person name="Spang A."/>
            <person name="Saw J.H."/>
            <person name="Jorgensen S.L."/>
            <person name="Zaremba-Niedzwiedzka K."/>
            <person name="Martijn J."/>
            <person name="Lind A.E."/>
            <person name="van Eijk R."/>
            <person name="Schleper C."/>
            <person name="Guy L."/>
            <person name="Ettema T.J."/>
        </authorList>
    </citation>
    <scope>NUCLEOTIDE SEQUENCE</scope>
</reference>
<evidence type="ECO:0000256" key="3">
    <source>
        <dbReference type="ARBA" id="ARBA00022679"/>
    </source>
</evidence>
<evidence type="ECO:0000256" key="2">
    <source>
        <dbReference type="ARBA" id="ARBA00022603"/>
    </source>
</evidence>
<name>A0A0F8WU99_9ZZZZ</name>
<dbReference type="InterPro" id="IPR011639">
    <property type="entry name" value="MethylTrfase_TaqI-like_dom"/>
</dbReference>
<feature type="non-terminal residue" evidence="7">
    <location>
        <position position="344"/>
    </location>
</feature>